<feature type="compositionally biased region" description="Low complexity" evidence="3">
    <location>
        <begin position="145"/>
        <end position="154"/>
    </location>
</feature>
<evidence type="ECO:0000259" key="4">
    <source>
        <dbReference type="Pfam" id="PF08698"/>
    </source>
</evidence>
<proteinExistence type="predicted"/>
<keyword evidence="6" id="KW-1185">Reference proteome</keyword>
<feature type="compositionally biased region" description="Low complexity" evidence="3">
    <location>
        <begin position="93"/>
        <end position="103"/>
    </location>
</feature>
<comment type="subcellular location">
    <subcellularLocation>
        <location evidence="1">Nucleus</location>
        <location evidence="1">Nucleolus</location>
    </subcellularLocation>
</comment>
<feature type="region of interest" description="Disordered" evidence="3">
    <location>
        <begin position="223"/>
        <end position="290"/>
    </location>
</feature>
<dbReference type="InterPro" id="IPR014810">
    <property type="entry name" value="Fcf2_C"/>
</dbReference>
<feature type="compositionally biased region" description="Polar residues" evidence="3">
    <location>
        <begin position="236"/>
        <end position="258"/>
    </location>
</feature>
<dbReference type="GO" id="GO:0005730">
    <property type="term" value="C:nucleolus"/>
    <property type="evidence" value="ECO:0007669"/>
    <property type="project" value="UniProtKB-SubCell"/>
</dbReference>
<dbReference type="PANTHER" id="PTHR21686">
    <property type="entry name" value="DEOXYNUCLEOTIDYLTRANSFERASE TERMINAL-INTERACTING PROTEIN 2"/>
    <property type="match status" value="1"/>
</dbReference>
<dbReference type="PANTHER" id="PTHR21686:SF12">
    <property type="entry name" value="DEOXYNUCLEOTIDYLTRANSFERASE TERMINAL-INTERACTING PROTEIN 2"/>
    <property type="match status" value="1"/>
</dbReference>
<evidence type="ECO:0000256" key="2">
    <source>
        <dbReference type="ARBA" id="ARBA00023242"/>
    </source>
</evidence>
<feature type="compositionally biased region" description="Low complexity" evidence="3">
    <location>
        <begin position="169"/>
        <end position="190"/>
    </location>
</feature>
<keyword evidence="2" id="KW-0539">Nucleus</keyword>
<comment type="caution">
    <text evidence="5">The sequence shown here is derived from an EMBL/GenBank/DDBJ whole genome shotgun (WGS) entry which is preliminary data.</text>
</comment>
<dbReference type="EMBL" id="CAUYUE010000003">
    <property type="protein sequence ID" value="CAK0756097.1"/>
    <property type="molecule type" value="Genomic_DNA"/>
</dbReference>
<dbReference type="InterPro" id="IPR039883">
    <property type="entry name" value="Fcf2/DNTTIP2"/>
</dbReference>
<feature type="domain" description="Fcf2 pre-rRNA processing C-terminal" evidence="4">
    <location>
        <begin position="346"/>
        <end position="437"/>
    </location>
</feature>
<feature type="compositionally biased region" description="Basic and acidic residues" evidence="3">
    <location>
        <begin position="200"/>
        <end position="209"/>
    </location>
</feature>
<feature type="compositionally biased region" description="Polar residues" evidence="3">
    <location>
        <begin position="124"/>
        <end position="135"/>
    </location>
</feature>
<name>A0AAV1HW59_9CHLO</name>
<dbReference type="AlphaFoldDB" id="A0AAV1HW59"/>
<dbReference type="Pfam" id="PF08698">
    <property type="entry name" value="Fcf2"/>
    <property type="match status" value="1"/>
</dbReference>
<dbReference type="Proteomes" id="UP001314263">
    <property type="component" value="Unassembled WGS sequence"/>
</dbReference>
<feature type="region of interest" description="Disordered" evidence="3">
    <location>
        <begin position="1"/>
        <end position="68"/>
    </location>
</feature>
<evidence type="ECO:0000313" key="6">
    <source>
        <dbReference type="Proteomes" id="UP001314263"/>
    </source>
</evidence>
<evidence type="ECO:0000313" key="5">
    <source>
        <dbReference type="EMBL" id="CAK0756097.1"/>
    </source>
</evidence>
<reference evidence="5 6" key="1">
    <citation type="submission" date="2023-10" db="EMBL/GenBank/DDBJ databases">
        <authorList>
            <person name="Maclean D."/>
            <person name="Macfadyen A."/>
        </authorList>
    </citation>
    <scope>NUCLEOTIDE SEQUENCE [LARGE SCALE GENOMIC DNA]</scope>
</reference>
<feature type="region of interest" description="Disordered" evidence="3">
    <location>
        <begin position="445"/>
        <end position="470"/>
    </location>
</feature>
<feature type="compositionally biased region" description="Low complexity" evidence="3">
    <location>
        <begin position="223"/>
        <end position="235"/>
    </location>
</feature>
<sequence>MASRAPLPAPQAAGRPPARLTAIGEASAGTPLMTEEEEFEAVQHEAEAAAEEALHTSANADTPACNTRARSKIPAASYALSHANGGKVLSMQSGSASPSAAESSDNESSDSGSHAGHLVRAIPTQPTHASESETTVARGDQHGNSDSLSSDSAAGAKKESRNRTQAQLASPQGGQEASSSSSGWSSPSLLSEDDANIANADERAGGSRHMAESMLAALAALHHRSAATTSTAAAAQQTLHGRTPQLSEASARQLSQHVSMPGPRLAAGGQNGDQHVGESAQVPESDGGSRELHWEPAVQLPSLQAEDAGRSLDLLRKAEPMPSGQLMAPPRDARRLAREARKAAPDTAGSNWYNLPAPQMTDEVKRDLRLLKLRGVMDPKRFYKSADQTNFPKYFQFGTVVEGPTEFYSGRMTRRERKQTLTEELLADAELAQSRRKRFGVLQAERQRWSSKKGRKTSNVRKKVYKRPRH</sequence>
<evidence type="ECO:0000256" key="3">
    <source>
        <dbReference type="SAM" id="MobiDB-lite"/>
    </source>
</evidence>
<protein>
    <recommendedName>
        <fullName evidence="4">Fcf2 pre-rRNA processing C-terminal domain-containing protein</fullName>
    </recommendedName>
</protein>
<dbReference type="GO" id="GO:0006396">
    <property type="term" value="P:RNA processing"/>
    <property type="evidence" value="ECO:0007669"/>
    <property type="project" value="TreeGrafter"/>
</dbReference>
<dbReference type="GO" id="GO:0003723">
    <property type="term" value="F:RNA binding"/>
    <property type="evidence" value="ECO:0007669"/>
    <property type="project" value="TreeGrafter"/>
</dbReference>
<feature type="compositionally biased region" description="Basic residues" evidence="3">
    <location>
        <begin position="449"/>
        <end position="470"/>
    </location>
</feature>
<evidence type="ECO:0000256" key="1">
    <source>
        <dbReference type="ARBA" id="ARBA00004604"/>
    </source>
</evidence>
<accession>A0AAV1HW59</accession>
<feature type="compositionally biased region" description="Low complexity" evidence="3">
    <location>
        <begin position="1"/>
        <end position="19"/>
    </location>
</feature>
<feature type="region of interest" description="Disordered" evidence="3">
    <location>
        <begin position="88"/>
        <end position="209"/>
    </location>
</feature>
<gene>
    <name evidence="5" type="ORF">CVIRNUC_002425</name>
</gene>
<organism evidence="5 6">
    <name type="scientific">Coccomyxa viridis</name>
    <dbReference type="NCBI Taxonomy" id="1274662"/>
    <lineage>
        <taxon>Eukaryota</taxon>
        <taxon>Viridiplantae</taxon>
        <taxon>Chlorophyta</taxon>
        <taxon>core chlorophytes</taxon>
        <taxon>Trebouxiophyceae</taxon>
        <taxon>Trebouxiophyceae incertae sedis</taxon>
        <taxon>Coccomyxaceae</taxon>
        <taxon>Coccomyxa</taxon>
    </lineage>
</organism>